<protein>
    <submittedName>
        <fullName evidence="1">Uncharacterized protein</fullName>
    </submittedName>
</protein>
<reference evidence="1" key="1">
    <citation type="submission" date="2014-11" db="EMBL/GenBank/DDBJ databases">
        <authorList>
            <person name="Amaro Gonzalez C."/>
        </authorList>
    </citation>
    <scope>NUCLEOTIDE SEQUENCE</scope>
</reference>
<dbReference type="AlphaFoldDB" id="A0A0E9P652"/>
<sequence>MSIGIRLNKRNGEQFGCLCITCLILCIN</sequence>
<dbReference type="EMBL" id="GBXM01108618">
    <property type="protein sequence ID" value="JAG99958.1"/>
    <property type="molecule type" value="Transcribed_RNA"/>
</dbReference>
<name>A0A0E9P652_ANGAN</name>
<organism evidence="1">
    <name type="scientific">Anguilla anguilla</name>
    <name type="common">European freshwater eel</name>
    <name type="synonym">Muraena anguilla</name>
    <dbReference type="NCBI Taxonomy" id="7936"/>
    <lineage>
        <taxon>Eukaryota</taxon>
        <taxon>Metazoa</taxon>
        <taxon>Chordata</taxon>
        <taxon>Craniata</taxon>
        <taxon>Vertebrata</taxon>
        <taxon>Euteleostomi</taxon>
        <taxon>Actinopterygii</taxon>
        <taxon>Neopterygii</taxon>
        <taxon>Teleostei</taxon>
        <taxon>Anguilliformes</taxon>
        <taxon>Anguillidae</taxon>
        <taxon>Anguilla</taxon>
    </lineage>
</organism>
<accession>A0A0E9P652</accession>
<evidence type="ECO:0000313" key="1">
    <source>
        <dbReference type="EMBL" id="JAG99958.1"/>
    </source>
</evidence>
<proteinExistence type="predicted"/>
<reference evidence="1" key="2">
    <citation type="journal article" date="2015" name="Fish Shellfish Immunol.">
        <title>Early steps in the European eel (Anguilla anguilla)-Vibrio vulnificus interaction in the gills: Role of the RtxA13 toxin.</title>
        <authorList>
            <person name="Callol A."/>
            <person name="Pajuelo D."/>
            <person name="Ebbesson L."/>
            <person name="Teles M."/>
            <person name="MacKenzie S."/>
            <person name="Amaro C."/>
        </authorList>
    </citation>
    <scope>NUCLEOTIDE SEQUENCE</scope>
</reference>